<keyword evidence="2" id="KW-1185">Reference proteome</keyword>
<protein>
    <submittedName>
        <fullName evidence="1">Uncharacterized protein</fullName>
    </submittedName>
</protein>
<dbReference type="Proteomes" id="UP001189429">
    <property type="component" value="Unassembled WGS sequence"/>
</dbReference>
<proteinExistence type="predicted"/>
<sequence length="190" mass="20915">MARVCPVLLEALTWIFFDRIAMACAFNIMLNSAAAPLAKTRSLAFNLVKSRLAPREVRKVTKVFVPEEGVVFVELKAAGDFDHSELQPLGEIVPLTETEYQEYVQRYNAHKKRKQDQEEGVASMSETVALGKLMLEEGRAVGSKKRRAKTLKAVATMTATATKVTASGLTVRGLKDVSEPKAESEESAEK</sequence>
<dbReference type="EMBL" id="CAUYUJ010015303">
    <property type="protein sequence ID" value="CAK0852244.1"/>
    <property type="molecule type" value="Genomic_DNA"/>
</dbReference>
<evidence type="ECO:0000313" key="1">
    <source>
        <dbReference type="EMBL" id="CAK0852244.1"/>
    </source>
</evidence>
<organism evidence="1 2">
    <name type="scientific">Prorocentrum cordatum</name>
    <dbReference type="NCBI Taxonomy" id="2364126"/>
    <lineage>
        <taxon>Eukaryota</taxon>
        <taxon>Sar</taxon>
        <taxon>Alveolata</taxon>
        <taxon>Dinophyceae</taxon>
        <taxon>Prorocentrales</taxon>
        <taxon>Prorocentraceae</taxon>
        <taxon>Prorocentrum</taxon>
    </lineage>
</organism>
<comment type="caution">
    <text evidence="1">The sequence shown here is derived from an EMBL/GenBank/DDBJ whole genome shotgun (WGS) entry which is preliminary data.</text>
</comment>
<gene>
    <name evidence="1" type="ORF">PCOR1329_LOCUS44142</name>
</gene>
<evidence type="ECO:0000313" key="2">
    <source>
        <dbReference type="Proteomes" id="UP001189429"/>
    </source>
</evidence>
<accession>A0ABN9U0J9</accession>
<reference evidence="1" key="1">
    <citation type="submission" date="2023-10" db="EMBL/GenBank/DDBJ databases">
        <authorList>
            <person name="Chen Y."/>
            <person name="Shah S."/>
            <person name="Dougan E. K."/>
            <person name="Thang M."/>
            <person name="Chan C."/>
        </authorList>
    </citation>
    <scope>NUCLEOTIDE SEQUENCE [LARGE SCALE GENOMIC DNA]</scope>
</reference>
<name>A0ABN9U0J9_9DINO</name>